<evidence type="ECO:0000256" key="3">
    <source>
        <dbReference type="ARBA" id="ARBA00022692"/>
    </source>
</evidence>
<evidence type="ECO:0000313" key="8">
    <source>
        <dbReference type="Proteomes" id="UP000295063"/>
    </source>
</evidence>
<protein>
    <submittedName>
        <fullName evidence="7">DASS family divalent anion:Na+ symporter</fullName>
    </submittedName>
</protein>
<feature type="transmembrane region" description="Helical" evidence="6">
    <location>
        <begin position="290"/>
        <end position="307"/>
    </location>
</feature>
<dbReference type="Proteomes" id="UP000295063">
    <property type="component" value="Unassembled WGS sequence"/>
</dbReference>
<feature type="transmembrane region" description="Helical" evidence="6">
    <location>
        <begin position="266"/>
        <end position="284"/>
    </location>
</feature>
<feature type="transmembrane region" description="Helical" evidence="6">
    <location>
        <begin position="80"/>
        <end position="100"/>
    </location>
</feature>
<dbReference type="NCBIfam" id="TIGR00785">
    <property type="entry name" value="dass"/>
    <property type="match status" value="1"/>
</dbReference>
<dbReference type="InterPro" id="IPR001898">
    <property type="entry name" value="SLC13A/DASS"/>
</dbReference>
<dbReference type="Pfam" id="PF00939">
    <property type="entry name" value="Na_sulph_symp"/>
    <property type="match status" value="1"/>
</dbReference>
<feature type="transmembrane region" description="Helical" evidence="6">
    <location>
        <begin position="180"/>
        <end position="201"/>
    </location>
</feature>
<dbReference type="OrthoDB" id="1401038at2"/>
<dbReference type="RefSeq" id="WP_132077203.1">
    <property type="nucleotide sequence ID" value="NZ_SLUI01000003.1"/>
</dbReference>
<dbReference type="AlphaFoldDB" id="A0A4R1Q0H6"/>
<evidence type="ECO:0000313" key="7">
    <source>
        <dbReference type="EMBL" id="TCL38833.1"/>
    </source>
</evidence>
<comment type="similarity">
    <text evidence="2">Belongs to the SLC13A/DASS transporter (TC 2.A.47) family. DIT1 subfamily.</text>
</comment>
<reference evidence="7 8" key="1">
    <citation type="submission" date="2019-03" db="EMBL/GenBank/DDBJ databases">
        <title>Genomic Encyclopedia of Type Strains, Phase IV (KMG-IV): sequencing the most valuable type-strain genomes for metagenomic binning, comparative biology and taxonomic classification.</title>
        <authorList>
            <person name="Goeker M."/>
        </authorList>
    </citation>
    <scope>NUCLEOTIDE SEQUENCE [LARGE SCALE GENOMIC DNA]</scope>
    <source>
        <strain evidence="7 8">DSM 15969</strain>
    </source>
</reference>
<keyword evidence="5 6" id="KW-0472">Membrane</keyword>
<dbReference type="GO" id="GO:0016020">
    <property type="term" value="C:membrane"/>
    <property type="evidence" value="ECO:0007669"/>
    <property type="project" value="UniProtKB-SubCell"/>
</dbReference>
<dbReference type="EMBL" id="SLUI01000003">
    <property type="protein sequence ID" value="TCL38833.1"/>
    <property type="molecule type" value="Genomic_DNA"/>
</dbReference>
<evidence type="ECO:0000256" key="1">
    <source>
        <dbReference type="ARBA" id="ARBA00004141"/>
    </source>
</evidence>
<feature type="transmembrane region" description="Helical" evidence="6">
    <location>
        <begin position="28"/>
        <end position="46"/>
    </location>
</feature>
<feature type="transmembrane region" description="Helical" evidence="6">
    <location>
        <begin position="319"/>
        <end position="343"/>
    </location>
</feature>
<proteinExistence type="inferred from homology"/>
<keyword evidence="4 6" id="KW-1133">Transmembrane helix</keyword>
<evidence type="ECO:0000256" key="6">
    <source>
        <dbReference type="SAM" id="Phobius"/>
    </source>
</evidence>
<dbReference type="PIRSF" id="PIRSF002457">
    <property type="entry name" value="DASS"/>
    <property type="match status" value="1"/>
</dbReference>
<evidence type="ECO:0000256" key="5">
    <source>
        <dbReference type="ARBA" id="ARBA00023136"/>
    </source>
</evidence>
<evidence type="ECO:0000256" key="2">
    <source>
        <dbReference type="ARBA" id="ARBA00007349"/>
    </source>
</evidence>
<gene>
    <name evidence="7" type="ORF">EV210_103317</name>
</gene>
<name>A0A4R1Q0H6_9FIRM</name>
<comment type="subcellular location">
    <subcellularLocation>
        <location evidence="1">Membrane</location>
        <topology evidence="1">Multi-pass membrane protein</topology>
    </subcellularLocation>
</comment>
<dbReference type="GO" id="GO:0022857">
    <property type="term" value="F:transmembrane transporter activity"/>
    <property type="evidence" value="ECO:0007669"/>
    <property type="project" value="InterPro"/>
</dbReference>
<dbReference type="InterPro" id="IPR030676">
    <property type="entry name" value="CitT-rel"/>
</dbReference>
<accession>A0A4R1Q0H6</accession>
<feature type="transmembrane region" description="Helical" evidence="6">
    <location>
        <begin position="355"/>
        <end position="373"/>
    </location>
</feature>
<feature type="transmembrane region" description="Helical" evidence="6">
    <location>
        <begin position="385"/>
        <end position="408"/>
    </location>
</feature>
<keyword evidence="3 6" id="KW-0812">Transmembrane</keyword>
<sequence>MSKLIRGLIVVFFGAFLWFIPAPEGVKIQAWHLFSIFVATITGLILQPLPIGAMALIGLTFPMLVGVITPAQALSGFSNTTIWLIVSAFLFAKGFIKTGLGRRISYMIMKVIGDSSLKLGYALVISDLIISPATPSNTARGGGVLFPIVRSLCSAFNSEPGETSRRIGAYLMKTSFQGNCVTSAMFITSMAANPLIVLLAQKTINVNISWGQWALAGIVPGLISLMLVPIVIYKLYPPEITKTPEAKALAIQELEKMGPLSREEKLMCIVFIGALLLWSTAQLTNLDATAVALTGVCFMIVTGIITWQDVTEEKGAWDAMIWMGGLTALAANLSSLGLIPWFAKTVAASMTGISWTLALVGLCLVYNFSHYIFASITAHVSAMYAAFIAVAVAAGAPGLLAALSMGYLSSLFTTLTHYSTGPAPIYFNAGYLDQATWWRLGFILSVVHILVWGTIGVAWWKVIGLW</sequence>
<comment type="caution">
    <text evidence="7">The sequence shown here is derived from an EMBL/GenBank/DDBJ whole genome shotgun (WGS) entry which is preliminary data.</text>
</comment>
<feature type="transmembrane region" description="Helical" evidence="6">
    <location>
        <begin position="437"/>
        <end position="460"/>
    </location>
</feature>
<dbReference type="PANTHER" id="PTHR42826">
    <property type="entry name" value="DICARBOXYLATE TRANSPORTER 2.1, CHLOROPLASTIC"/>
    <property type="match status" value="1"/>
</dbReference>
<feature type="transmembrane region" description="Helical" evidence="6">
    <location>
        <begin position="5"/>
        <end position="22"/>
    </location>
</feature>
<evidence type="ECO:0000256" key="4">
    <source>
        <dbReference type="ARBA" id="ARBA00022989"/>
    </source>
</evidence>
<organism evidence="7 8">
    <name type="scientific">Anaerospora hongkongensis</name>
    <dbReference type="NCBI Taxonomy" id="244830"/>
    <lineage>
        <taxon>Bacteria</taxon>
        <taxon>Bacillati</taxon>
        <taxon>Bacillota</taxon>
        <taxon>Negativicutes</taxon>
        <taxon>Selenomonadales</taxon>
        <taxon>Sporomusaceae</taxon>
        <taxon>Anaerospora</taxon>
    </lineage>
</organism>
<feature type="transmembrane region" description="Helical" evidence="6">
    <location>
        <begin position="213"/>
        <end position="233"/>
    </location>
</feature>
<keyword evidence="8" id="KW-1185">Reference proteome</keyword>